<dbReference type="EMBL" id="CP012176">
    <property type="protein sequence ID" value="AKV82368.1"/>
    <property type="molecule type" value="Genomic_DNA"/>
</dbReference>
<dbReference type="RefSeq" id="WP_011921366.1">
    <property type="nucleotide sequence ID" value="NZ_AP019770.1"/>
</dbReference>
<dbReference type="Proteomes" id="UP000062475">
    <property type="component" value="Chromosome"/>
</dbReference>
<dbReference type="Proteomes" id="UP000068832">
    <property type="component" value="Chromosome"/>
</dbReference>
<dbReference type="InterPro" id="IPR051691">
    <property type="entry name" value="Metab_Enz_Cyan_OpOx_G3PDH"/>
</dbReference>
<evidence type="ECO:0000313" key="4">
    <source>
        <dbReference type="EMBL" id="AKV73391.1"/>
    </source>
</evidence>
<dbReference type="SUPFAM" id="SSF51905">
    <property type="entry name" value="FAD/NAD(P)-binding domain"/>
    <property type="match status" value="1"/>
</dbReference>
<dbReference type="EMBL" id="CP012173">
    <property type="protein sequence ID" value="AKV75635.1"/>
    <property type="molecule type" value="Genomic_DNA"/>
</dbReference>
<evidence type="ECO:0000313" key="5">
    <source>
        <dbReference type="EMBL" id="AKV75635.1"/>
    </source>
</evidence>
<evidence type="ECO:0000313" key="3">
    <source>
        <dbReference type="EMBL" id="AIM26385.1"/>
    </source>
</evidence>
<protein>
    <submittedName>
        <fullName evidence="4">Ferredoxin</fullName>
    </submittedName>
</protein>
<accession>A0A088E4W0</accession>
<dbReference type="Proteomes" id="UP000029084">
    <property type="component" value="Chromosome"/>
</dbReference>
<reference evidence="3 9" key="1">
    <citation type="journal article" date="2014" name="J. Bacteriol.">
        <title>Role of an Archaeal PitA Transporter in the Copper and Arsenic Resistance of Metallosphaera sedula, an Extreme Thermoacidophile.</title>
        <authorList>
            <person name="McCarthy S."/>
            <person name="Ai C."/>
            <person name="Wheaton G."/>
            <person name="Tevatia R."/>
            <person name="Eckrich V."/>
            <person name="Kelly R."/>
            <person name="Blum P."/>
        </authorList>
    </citation>
    <scope>NUCLEOTIDE SEQUENCE [LARGE SCALE GENOMIC DNA]</scope>
    <source>
        <strain evidence="3 9">CuR1</strain>
    </source>
</reference>
<reference evidence="11 12" key="2">
    <citation type="journal article" date="2015" name="Genome Announc.">
        <title>Complete Genome Sequences of Evolved Arsenate-Resistant Metallosphaera sedula Strains.</title>
        <authorList>
            <person name="Ai C."/>
            <person name="McCarthy S."/>
            <person name="Schackwitz W."/>
            <person name="Martin J."/>
            <person name="Lipzen A."/>
            <person name="Blum P."/>
        </authorList>
    </citation>
    <scope>NUCLEOTIDE SEQUENCE [LARGE SCALE GENOMIC DNA]</scope>
    <source>
        <strain evidence="6 12">ARS120-1</strain>
        <strain evidence="7 11">ARS120-2</strain>
        <strain evidence="4 14">ARS50-1</strain>
        <strain evidence="5 13">ARS50-2</strain>
    </source>
</reference>
<gene>
    <name evidence="3" type="ORF">HA72_0221</name>
    <name evidence="4" type="ORF">MsedA_0231</name>
    <name evidence="5" type="ORF">MsedB_0231</name>
    <name evidence="6" type="ORF">MsedC_0230</name>
    <name evidence="7" type="ORF">MsedD_0231</name>
    <name evidence="8" type="ORF">MsedE_0231</name>
</gene>
<evidence type="ECO:0000259" key="2">
    <source>
        <dbReference type="Pfam" id="PF17806"/>
    </source>
</evidence>
<evidence type="ECO:0000313" key="8">
    <source>
        <dbReference type="EMBL" id="AKV82368.1"/>
    </source>
</evidence>
<proteinExistence type="predicted"/>
<sequence>MEVRSKRHNRVRAPFDCERGLPYTEVNVNGKIVENCEPPTRLHGLSFPLSGMYLHRVKLLRTFPWLLEKVAERMNVPEGYSTVEDYRVERVSVDTLIVGSGLSGLTALSKSKAMLVTNDLYTDLFDDPLNQGELLGKVKDIIKQNEGRIIQGDFLGKFTEGFVVRTGKKLVLVSPSRVIFAVGGRYLPPIFEGNDYPNVISRRLYLKRRSAYRRIVVLGSSDDAIKTSLISGGKILTPRGVRLFSRRYLELAETRGVEIEEVDSLKVKPRDGKLFVEWNSSNLLVDAVVFAPVKQPRLEPIANAGCEYRFYPNMGLYVPEHEMDGYMRSCGHFVVGGARGIMDEETSMLSAEAPFSAEALSTLASHLKETPLHEYYTRNFVSVKSPYYYSPGGYACFCEDVLWSDVEQVMKMGYDNVELIKRVGGIGLGECQGKVCTYVTGSILSSQRLITFRSPLYPM</sequence>
<dbReference type="Gene3D" id="1.10.10.1100">
    <property type="entry name" value="BFD-like [2Fe-2S]-binding domain"/>
    <property type="match status" value="1"/>
</dbReference>
<dbReference type="Proteomes" id="UP000062398">
    <property type="component" value="Chromosome"/>
</dbReference>
<name>A0A088E4W0_9CREN</name>
<evidence type="ECO:0000313" key="9">
    <source>
        <dbReference type="Proteomes" id="UP000029084"/>
    </source>
</evidence>
<evidence type="ECO:0000313" key="12">
    <source>
        <dbReference type="Proteomes" id="UP000062398"/>
    </source>
</evidence>
<evidence type="ECO:0000313" key="10">
    <source>
        <dbReference type="Proteomes" id="UP000056255"/>
    </source>
</evidence>
<feature type="domain" description="SoxA A3" evidence="2">
    <location>
        <begin position="394"/>
        <end position="446"/>
    </location>
</feature>
<evidence type="ECO:0000313" key="11">
    <source>
        <dbReference type="Proteomes" id="UP000061362"/>
    </source>
</evidence>
<dbReference type="Proteomes" id="UP000056255">
    <property type="component" value="Chromosome"/>
</dbReference>
<dbReference type="InterPro" id="IPR041854">
    <property type="entry name" value="BFD-like_2Fe2S-bd_dom_sf"/>
</dbReference>
<dbReference type="GeneID" id="91754665"/>
<evidence type="ECO:0000313" key="13">
    <source>
        <dbReference type="Proteomes" id="UP000062475"/>
    </source>
</evidence>
<dbReference type="AlphaFoldDB" id="A0A088E4W0"/>
<dbReference type="Pfam" id="PF17806">
    <property type="entry name" value="SO_alpha_A3"/>
    <property type="match status" value="1"/>
</dbReference>
<dbReference type="EMBL" id="CP012172">
    <property type="protein sequence ID" value="AKV73391.1"/>
    <property type="molecule type" value="Genomic_DNA"/>
</dbReference>
<dbReference type="InterPro" id="IPR041117">
    <property type="entry name" value="SoxA_A3"/>
</dbReference>
<evidence type="ECO:0000313" key="14">
    <source>
        <dbReference type="Proteomes" id="UP000068832"/>
    </source>
</evidence>
<evidence type="ECO:0000313" key="6">
    <source>
        <dbReference type="EMBL" id="AKV77881.1"/>
    </source>
</evidence>
<reference evidence="8 10" key="3">
    <citation type="submission" date="2015-07" db="EMBL/GenBank/DDBJ databases">
        <title>Physiological, transcriptional responses and genome re-sequencing of acid resistant extremely thermoacidophilic Metallosphaera sedula SARC-M1.</title>
        <authorList>
            <person name="Ai C."/>
            <person name="McCarthy S."/>
            <person name="Eckrich V."/>
            <person name="Rudrappa D."/>
            <person name="Qiu G."/>
            <person name="Blum P."/>
        </authorList>
    </citation>
    <scope>NUCLEOTIDE SEQUENCE [LARGE SCALE GENOMIC DNA]</scope>
    <source>
        <strain evidence="8 10">SARC-M1</strain>
    </source>
</reference>
<dbReference type="PANTHER" id="PTHR42949:SF3">
    <property type="entry name" value="ANAEROBIC GLYCEROL-3-PHOSPHATE DEHYDROGENASE SUBUNIT B"/>
    <property type="match status" value="1"/>
</dbReference>
<dbReference type="EMBL" id="CP008822">
    <property type="protein sequence ID" value="AIM26385.1"/>
    <property type="molecule type" value="Genomic_DNA"/>
</dbReference>
<evidence type="ECO:0000256" key="1">
    <source>
        <dbReference type="ARBA" id="ARBA00023002"/>
    </source>
</evidence>
<dbReference type="PATRIC" id="fig|43687.5.peg.225"/>
<keyword evidence="1" id="KW-0560">Oxidoreductase</keyword>
<dbReference type="EMBL" id="CP012174">
    <property type="protein sequence ID" value="AKV77881.1"/>
    <property type="molecule type" value="Genomic_DNA"/>
</dbReference>
<dbReference type="OrthoDB" id="36306at2157"/>
<dbReference type="PANTHER" id="PTHR42949">
    <property type="entry name" value="ANAEROBIC GLYCEROL-3-PHOSPHATE DEHYDROGENASE SUBUNIT B"/>
    <property type="match status" value="1"/>
</dbReference>
<evidence type="ECO:0000313" key="7">
    <source>
        <dbReference type="EMBL" id="AKV80126.1"/>
    </source>
</evidence>
<dbReference type="OMA" id="AMGFCQG"/>
<organism evidence="3 9">
    <name type="scientific">Metallosphaera sedula</name>
    <dbReference type="NCBI Taxonomy" id="43687"/>
    <lineage>
        <taxon>Archaea</taxon>
        <taxon>Thermoproteota</taxon>
        <taxon>Thermoprotei</taxon>
        <taxon>Sulfolobales</taxon>
        <taxon>Sulfolobaceae</taxon>
        <taxon>Metallosphaera</taxon>
    </lineage>
</organism>
<dbReference type="Proteomes" id="UP000061362">
    <property type="component" value="Chromosome"/>
</dbReference>
<dbReference type="EMBL" id="CP012175">
    <property type="protein sequence ID" value="AKV80126.1"/>
    <property type="molecule type" value="Genomic_DNA"/>
</dbReference>
<dbReference type="GO" id="GO:0016491">
    <property type="term" value="F:oxidoreductase activity"/>
    <property type="evidence" value="ECO:0007669"/>
    <property type="project" value="UniProtKB-KW"/>
</dbReference>
<dbReference type="InterPro" id="IPR036188">
    <property type="entry name" value="FAD/NAD-bd_sf"/>
</dbReference>